<dbReference type="Gene3D" id="1.25.10.10">
    <property type="entry name" value="Leucine-rich Repeat Variant"/>
    <property type="match status" value="1"/>
</dbReference>
<dbReference type="GO" id="GO:0005737">
    <property type="term" value="C:cytoplasm"/>
    <property type="evidence" value="ECO:0007669"/>
    <property type="project" value="TreeGrafter"/>
</dbReference>
<keyword evidence="2" id="KW-0813">Transport</keyword>
<gene>
    <name evidence="4" type="ORF">K2173_027543</name>
</gene>
<dbReference type="PANTHER" id="PTHR12363">
    <property type="entry name" value="TRANSPORTIN 3 AND IMPORTIN 13"/>
    <property type="match status" value="1"/>
</dbReference>
<evidence type="ECO:0000256" key="3">
    <source>
        <dbReference type="ARBA" id="ARBA00023242"/>
    </source>
</evidence>
<name>A0AAV8U0P4_9ROSI</name>
<protein>
    <submittedName>
        <fullName evidence="4">Uncharacterized protein</fullName>
    </submittedName>
</protein>
<evidence type="ECO:0000256" key="1">
    <source>
        <dbReference type="ARBA" id="ARBA00004123"/>
    </source>
</evidence>
<evidence type="ECO:0000256" key="2">
    <source>
        <dbReference type="ARBA" id="ARBA00022448"/>
    </source>
</evidence>
<dbReference type="AlphaFoldDB" id="A0AAV8U0P4"/>
<organism evidence="4 5">
    <name type="scientific">Erythroxylum novogranatense</name>
    <dbReference type="NCBI Taxonomy" id="1862640"/>
    <lineage>
        <taxon>Eukaryota</taxon>
        <taxon>Viridiplantae</taxon>
        <taxon>Streptophyta</taxon>
        <taxon>Embryophyta</taxon>
        <taxon>Tracheophyta</taxon>
        <taxon>Spermatophyta</taxon>
        <taxon>Magnoliopsida</taxon>
        <taxon>eudicotyledons</taxon>
        <taxon>Gunneridae</taxon>
        <taxon>Pentapetalae</taxon>
        <taxon>rosids</taxon>
        <taxon>fabids</taxon>
        <taxon>Malpighiales</taxon>
        <taxon>Erythroxylaceae</taxon>
        <taxon>Erythroxylum</taxon>
    </lineage>
</organism>
<evidence type="ECO:0000313" key="4">
    <source>
        <dbReference type="EMBL" id="KAJ8772366.1"/>
    </source>
</evidence>
<dbReference type="GO" id="GO:0005634">
    <property type="term" value="C:nucleus"/>
    <property type="evidence" value="ECO:0007669"/>
    <property type="project" value="UniProtKB-SubCell"/>
</dbReference>
<reference evidence="4 5" key="1">
    <citation type="submission" date="2021-09" db="EMBL/GenBank/DDBJ databases">
        <title>Genomic insights and catalytic innovation underlie evolution of tropane alkaloids biosynthesis.</title>
        <authorList>
            <person name="Wang Y.-J."/>
            <person name="Tian T."/>
            <person name="Huang J.-P."/>
            <person name="Huang S.-X."/>
        </authorList>
    </citation>
    <scope>NUCLEOTIDE SEQUENCE [LARGE SCALE GENOMIC DNA]</scope>
    <source>
        <strain evidence="4">KIB-2018</strain>
        <tissue evidence="4">Leaf</tissue>
    </source>
</reference>
<dbReference type="InterPro" id="IPR051345">
    <property type="entry name" value="Importin_beta-like_NTR"/>
</dbReference>
<keyword evidence="5" id="KW-1185">Reference proteome</keyword>
<dbReference type="EMBL" id="JAIWQS010000002">
    <property type="protein sequence ID" value="KAJ8772366.1"/>
    <property type="molecule type" value="Genomic_DNA"/>
</dbReference>
<keyword evidence="3" id="KW-0539">Nucleus</keyword>
<dbReference type="GO" id="GO:0006606">
    <property type="term" value="P:protein import into nucleus"/>
    <property type="evidence" value="ECO:0007669"/>
    <property type="project" value="TreeGrafter"/>
</dbReference>
<dbReference type="InterPro" id="IPR011989">
    <property type="entry name" value="ARM-like"/>
</dbReference>
<comment type="caution">
    <text evidence="4">The sequence shown here is derived from an EMBL/GenBank/DDBJ whole genome shotgun (WGS) entry which is preliminary data.</text>
</comment>
<proteinExistence type="predicted"/>
<evidence type="ECO:0000313" key="5">
    <source>
        <dbReference type="Proteomes" id="UP001159364"/>
    </source>
</evidence>
<dbReference type="Proteomes" id="UP001159364">
    <property type="component" value="Linkage Group LG02"/>
</dbReference>
<comment type="subcellular location">
    <subcellularLocation>
        <location evidence="1">Nucleus</location>
    </subcellularLocation>
</comment>
<dbReference type="PANTHER" id="PTHR12363:SF33">
    <property type="entry name" value="IMPORTIN-13"/>
    <property type="match status" value="1"/>
</dbReference>
<sequence>MTELPPDQTKQAMEKLCLPVVTSLEEVINPGPETLQKKPARELTIHIDRLAYIFRYVNHPEAVADAIQRLWPIFKAIFDLRAWDM</sequence>
<accession>A0AAV8U0P4</accession>